<feature type="transmembrane region" description="Helical" evidence="6">
    <location>
        <begin position="201"/>
        <end position="219"/>
    </location>
</feature>
<keyword evidence="4 6" id="KW-1133">Transmembrane helix</keyword>
<dbReference type="Proteomes" id="UP001232493">
    <property type="component" value="Chromosome"/>
</dbReference>
<organism evidence="8 9">
    <name type="scientific">Marinitoga aeolica</name>
    <dbReference type="NCBI Taxonomy" id="2809031"/>
    <lineage>
        <taxon>Bacteria</taxon>
        <taxon>Thermotogati</taxon>
        <taxon>Thermotogota</taxon>
        <taxon>Thermotogae</taxon>
        <taxon>Petrotogales</taxon>
        <taxon>Petrotogaceae</taxon>
        <taxon>Marinitoga</taxon>
    </lineage>
</organism>
<evidence type="ECO:0000256" key="3">
    <source>
        <dbReference type="ARBA" id="ARBA00022692"/>
    </source>
</evidence>
<evidence type="ECO:0000256" key="6">
    <source>
        <dbReference type="SAM" id="Phobius"/>
    </source>
</evidence>
<gene>
    <name evidence="8" type="ORF">JRV97_04220</name>
</gene>
<dbReference type="RefSeq" id="WP_281000502.1">
    <property type="nucleotide sequence ID" value="NZ_CP069362.1"/>
</dbReference>
<dbReference type="Pfam" id="PF02683">
    <property type="entry name" value="DsbD_TM"/>
    <property type="match status" value="1"/>
</dbReference>
<dbReference type="InterPro" id="IPR051790">
    <property type="entry name" value="Cytochrome_c-biogenesis_DsbD"/>
</dbReference>
<sequence length="228" mass="25064">MEPFTLSVQPDITYISSFFGGIISFFSPCVLPLVPLFFGILMPDLKNISLTLKRGIAFFIGLSLFFSILGALAGMAGSILSKYQFIFNIIAGIFIILLGIYYLFDKEGFKGAKVNLLKHKNTSFISAFIMGILISFVWIPCSGPILAAVLTFASTTSNVYKGMFMLFLYSLGISIPFLFLSGIVSKLVSKITFGTPKWEKYLKILGSTLLIIIGILVLLNKFNTLQGV</sequence>
<protein>
    <submittedName>
        <fullName evidence="8">Cytochrome c biogenesis protein CcdA</fullName>
    </submittedName>
</protein>
<feature type="domain" description="Cytochrome C biogenesis protein transmembrane" evidence="7">
    <location>
        <begin position="14"/>
        <end position="210"/>
    </location>
</feature>
<keyword evidence="5 6" id="KW-0472">Membrane</keyword>
<dbReference type="PANTHER" id="PTHR31272:SF4">
    <property type="entry name" value="CYTOCHROME C-TYPE BIOGENESIS PROTEIN HI_1454-RELATED"/>
    <property type="match status" value="1"/>
</dbReference>
<evidence type="ECO:0000256" key="5">
    <source>
        <dbReference type="ARBA" id="ARBA00023136"/>
    </source>
</evidence>
<proteinExistence type="inferred from homology"/>
<feature type="transmembrane region" description="Helical" evidence="6">
    <location>
        <begin position="55"/>
        <end position="79"/>
    </location>
</feature>
<keyword evidence="3 6" id="KW-0812">Transmembrane</keyword>
<feature type="transmembrane region" description="Helical" evidence="6">
    <location>
        <begin position="124"/>
        <end position="153"/>
    </location>
</feature>
<evidence type="ECO:0000256" key="4">
    <source>
        <dbReference type="ARBA" id="ARBA00022989"/>
    </source>
</evidence>
<feature type="transmembrane region" description="Helical" evidence="6">
    <location>
        <begin position="12"/>
        <end position="43"/>
    </location>
</feature>
<evidence type="ECO:0000313" key="9">
    <source>
        <dbReference type="Proteomes" id="UP001232493"/>
    </source>
</evidence>
<dbReference type="InterPro" id="IPR003834">
    <property type="entry name" value="Cyt_c_assmbl_TM_dom"/>
</dbReference>
<dbReference type="PANTHER" id="PTHR31272">
    <property type="entry name" value="CYTOCHROME C-TYPE BIOGENESIS PROTEIN HI_1454-RELATED"/>
    <property type="match status" value="1"/>
</dbReference>
<feature type="transmembrane region" description="Helical" evidence="6">
    <location>
        <begin position="159"/>
        <end position="180"/>
    </location>
</feature>
<dbReference type="EMBL" id="CP069362">
    <property type="protein sequence ID" value="WGS65765.1"/>
    <property type="molecule type" value="Genomic_DNA"/>
</dbReference>
<reference evidence="8 9" key="1">
    <citation type="submission" date="2021-02" db="EMBL/GenBank/DDBJ databases">
        <title>Characterization of Marinitoga sp. nov. str. BP5-C20A.</title>
        <authorList>
            <person name="Erauso G."/>
            <person name="Postec A."/>
        </authorList>
    </citation>
    <scope>NUCLEOTIDE SEQUENCE [LARGE SCALE GENOMIC DNA]</scope>
    <source>
        <strain evidence="8 9">BP5-C20A</strain>
    </source>
</reference>
<evidence type="ECO:0000256" key="1">
    <source>
        <dbReference type="ARBA" id="ARBA00004141"/>
    </source>
</evidence>
<accession>A0ABY8PT03</accession>
<evidence type="ECO:0000313" key="8">
    <source>
        <dbReference type="EMBL" id="WGS65765.1"/>
    </source>
</evidence>
<name>A0ABY8PT03_9BACT</name>
<comment type="subcellular location">
    <subcellularLocation>
        <location evidence="1">Membrane</location>
        <topology evidence="1">Multi-pass membrane protein</topology>
    </subcellularLocation>
</comment>
<comment type="similarity">
    <text evidence="2">Belongs to the DsbD family.</text>
</comment>
<evidence type="ECO:0000256" key="2">
    <source>
        <dbReference type="ARBA" id="ARBA00006143"/>
    </source>
</evidence>
<keyword evidence="9" id="KW-1185">Reference proteome</keyword>
<evidence type="ECO:0000259" key="7">
    <source>
        <dbReference type="Pfam" id="PF02683"/>
    </source>
</evidence>
<feature type="transmembrane region" description="Helical" evidence="6">
    <location>
        <begin position="85"/>
        <end position="104"/>
    </location>
</feature>